<protein>
    <submittedName>
        <fullName evidence="3">Glycosyl transferase group 1</fullName>
    </submittedName>
</protein>
<feature type="domain" description="Glycosyl transferase family 1" evidence="1">
    <location>
        <begin position="175"/>
        <end position="338"/>
    </location>
</feature>
<dbReference type="Gene3D" id="3.40.50.2000">
    <property type="entry name" value="Glycogen Phosphorylase B"/>
    <property type="match status" value="2"/>
</dbReference>
<keyword evidence="3" id="KW-0808">Transferase</keyword>
<organism evidence="3 4">
    <name type="scientific">Tepidanaerobacter acetatoxydans (strain DSM 21804 / JCM 16047 / Re1)</name>
    <dbReference type="NCBI Taxonomy" id="1209989"/>
    <lineage>
        <taxon>Bacteria</taxon>
        <taxon>Bacillati</taxon>
        <taxon>Bacillota</taxon>
        <taxon>Clostridia</taxon>
        <taxon>Thermosediminibacterales</taxon>
        <taxon>Tepidanaerobacteraceae</taxon>
        <taxon>Tepidanaerobacter</taxon>
    </lineage>
</organism>
<dbReference type="PATRIC" id="fig|1209989.3.peg.2080"/>
<accession>L0S450</accession>
<reference evidence="4" key="1">
    <citation type="journal article" date="2013" name="Genome Announc.">
        <title>First genome sequence of a syntrophic acetate-oxidizing bacterium, Tepidanaerobacter acetatoxydans strain Re1.</title>
        <authorList>
            <person name="Manzoor S."/>
            <person name="Bongcam-Rudloff E."/>
            <person name="Schnurer A."/>
            <person name="Muller B."/>
        </authorList>
    </citation>
    <scope>NUCLEOTIDE SEQUENCE [LARGE SCALE GENOMIC DNA]</scope>
    <source>
        <strain evidence="4">Re1</strain>
    </source>
</reference>
<gene>
    <name evidence="3" type="ordered locus">TEPIRE1_1802</name>
</gene>
<keyword evidence="4" id="KW-1185">Reference proteome</keyword>
<dbReference type="HOGENOM" id="CLU_009583_0_4_9"/>
<evidence type="ECO:0000313" key="3">
    <source>
        <dbReference type="EMBL" id="CCP26602.1"/>
    </source>
</evidence>
<evidence type="ECO:0000259" key="2">
    <source>
        <dbReference type="Pfam" id="PF13439"/>
    </source>
</evidence>
<dbReference type="KEGG" id="tae:TepiRe1_1802"/>
<accession>F4LWT8</accession>
<name>F4LWT8_TEPAE</name>
<dbReference type="STRING" id="1209989.TepRe1_1674"/>
<dbReference type="GO" id="GO:0016757">
    <property type="term" value="F:glycosyltransferase activity"/>
    <property type="evidence" value="ECO:0007669"/>
    <property type="project" value="InterPro"/>
</dbReference>
<dbReference type="PANTHER" id="PTHR12526">
    <property type="entry name" value="GLYCOSYLTRANSFERASE"/>
    <property type="match status" value="1"/>
</dbReference>
<dbReference type="OrthoDB" id="3199616at2"/>
<dbReference type="Proteomes" id="UP000010802">
    <property type="component" value="Chromosome"/>
</dbReference>
<dbReference type="RefSeq" id="WP_013778732.1">
    <property type="nucleotide sequence ID" value="NC_015519.1"/>
</dbReference>
<evidence type="ECO:0000313" key="4">
    <source>
        <dbReference type="Proteomes" id="UP000010802"/>
    </source>
</evidence>
<dbReference type="Pfam" id="PF13439">
    <property type="entry name" value="Glyco_transf_4"/>
    <property type="match status" value="1"/>
</dbReference>
<sequence length="364" mass="39396">MIKILHVLSDTNIGGAGRYLFNLLSSQDSNRFEAVVACPGGGELERQLKAKDIKVYTLEGGESSANLSQIKSLRQIISWEKVDIVHTHASFAGRIAGKISGCKVVMTRHGLGGSGGGFLKRTTTRLVSRIFTDRIIAISRAVKISLIESGVPADMITIIYNGIDLSQFDRIEGSLRKELGIAPNTPIIGMVARLVPEKGYEYAINAFYHVLKVYPSAQLVIVGDGPLEKSLKNLCTQLGIDDHVVFMGYRQNVESIIADFDVFVLSSVSEGLGLALLEAMALGKPAVATATGGIPEVIKHNVNGFLVPSGSDNYLAESIIKAISDKELAKALGTEARKTVNEKFSSKTMIEKTNKVYMEILQRV</sequence>
<dbReference type="PANTHER" id="PTHR12526:SF638">
    <property type="entry name" value="SPORE COAT PROTEIN SA"/>
    <property type="match status" value="1"/>
</dbReference>
<dbReference type="EMBL" id="HF563609">
    <property type="protein sequence ID" value="CCP26602.1"/>
    <property type="molecule type" value="Genomic_DNA"/>
</dbReference>
<dbReference type="Pfam" id="PF00534">
    <property type="entry name" value="Glycos_transf_1"/>
    <property type="match status" value="1"/>
</dbReference>
<dbReference type="SUPFAM" id="SSF53756">
    <property type="entry name" value="UDP-Glycosyltransferase/glycogen phosphorylase"/>
    <property type="match status" value="1"/>
</dbReference>
<dbReference type="InterPro" id="IPR001296">
    <property type="entry name" value="Glyco_trans_1"/>
</dbReference>
<dbReference type="eggNOG" id="COG0438">
    <property type="taxonomic scope" value="Bacteria"/>
</dbReference>
<feature type="domain" description="Glycosyltransferase subfamily 4-like N-terminal" evidence="2">
    <location>
        <begin position="13"/>
        <end position="166"/>
    </location>
</feature>
<dbReference type="InterPro" id="IPR028098">
    <property type="entry name" value="Glyco_trans_4-like_N"/>
</dbReference>
<dbReference type="AlphaFoldDB" id="F4LWT8"/>
<evidence type="ECO:0000259" key="1">
    <source>
        <dbReference type="Pfam" id="PF00534"/>
    </source>
</evidence>
<dbReference type="CDD" id="cd03801">
    <property type="entry name" value="GT4_PimA-like"/>
    <property type="match status" value="1"/>
</dbReference>
<dbReference type="KEGG" id="tep:TepRe1_1674"/>
<proteinExistence type="predicted"/>